<dbReference type="Proteomes" id="UP000054321">
    <property type="component" value="Unassembled WGS sequence"/>
</dbReference>
<dbReference type="InParanoid" id="A0A0C3CCN3"/>
<dbReference type="InterPro" id="IPR013094">
    <property type="entry name" value="AB_hydrolase_3"/>
</dbReference>
<evidence type="ECO:0000259" key="2">
    <source>
        <dbReference type="Pfam" id="PF07859"/>
    </source>
</evidence>
<sequence>MSHKYNSQWTELETALGSRPLLSGSIGDINKQYSGLLSMLSGMMPPPDSSVTTRDEKIDNDVTVRIYDPKEARTTGQKLPVCVYAHGGGYCCGNLDAEDPLCRALARFTPCIVVSVDYRLGPRYKMPTMIDDCVTAYKWAWQAAEKLGADQHKYFSAGGSAGGGLAFSIAEKLIGNGKRDYIQGIVALVPVTLHYSNIPDEFKSMYTSYVENEVGSPVIDKQTMATFFDSISPDITDPAQFPALSKNIAQYPPTYIATCEFDPLRDDGRVMEHLLEKAGVKVKSDYYEGYPHYFWIFPSISDGQKFVQNTIEGVRFVLGL</sequence>
<feature type="domain" description="Alpha/beta hydrolase fold-3" evidence="2">
    <location>
        <begin position="83"/>
        <end position="295"/>
    </location>
</feature>
<reference evidence="3 4" key="1">
    <citation type="submission" date="2014-04" db="EMBL/GenBank/DDBJ databases">
        <authorList>
            <consortium name="DOE Joint Genome Institute"/>
            <person name="Kuo A."/>
            <person name="Martino E."/>
            <person name="Perotto S."/>
            <person name="Kohler A."/>
            <person name="Nagy L.G."/>
            <person name="Floudas D."/>
            <person name="Copeland A."/>
            <person name="Barry K.W."/>
            <person name="Cichocki N."/>
            <person name="Veneault-Fourrey C."/>
            <person name="LaButti K."/>
            <person name="Lindquist E.A."/>
            <person name="Lipzen A."/>
            <person name="Lundell T."/>
            <person name="Morin E."/>
            <person name="Murat C."/>
            <person name="Sun H."/>
            <person name="Tunlid A."/>
            <person name="Henrissat B."/>
            <person name="Grigoriev I.V."/>
            <person name="Hibbett D.S."/>
            <person name="Martin F."/>
            <person name="Nordberg H.P."/>
            <person name="Cantor M.N."/>
            <person name="Hua S.X."/>
        </authorList>
    </citation>
    <scope>NUCLEOTIDE SEQUENCE [LARGE SCALE GENOMIC DNA]</scope>
    <source>
        <strain evidence="3 4">Zn</strain>
    </source>
</reference>
<dbReference type="EMBL" id="KN832883">
    <property type="protein sequence ID" value="KIM96673.1"/>
    <property type="molecule type" value="Genomic_DNA"/>
</dbReference>
<dbReference type="OrthoDB" id="408631at2759"/>
<dbReference type="AlphaFoldDB" id="A0A0C3CCN3"/>
<keyword evidence="1" id="KW-0378">Hydrolase</keyword>
<protein>
    <recommendedName>
        <fullName evidence="2">Alpha/beta hydrolase fold-3 domain-containing protein</fullName>
    </recommendedName>
</protein>
<dbReference type="InterPro" id="IPR029058">
    <property type="entry name" value="AB_hydrolase_fold"/>
</dbReference>
<dbReference type="SUPFAM" id="SSF53474">
    <property type="entry name" value="alpha/beta-Hydrolases"/>
    <property type="match status" value="1"/>
</dbReference>
<accession>A0A0C3CCN3</accession>
<dbReference type="Gene3D" id="3.40.50.1820">
    <property type="entry name" value="alpha/beta hydrolase"/>
    <property type="match status" value="1"/>
</dbReference>
<name>A0A0C3CCN3_OIDMZ</name>
<proteinExistence type="predicted"/>
<dbReference type="STRING" id="913774.A0A0C3CCN3"/>
<dbReference type="InterPro" id="IPR050300">
    <property type="entry name" value="GDXG_lipolytic_enzyme"/>
</dbReference>
<evidence type="ECO:0000256" key="1">
    <source>
        <dbReference type="ARBA" id="ARBA00022801"/>
    </source>
</evidence>
<evidence type="ECO:0000313" key="3">
    <source>
        <dbReference type="EMBL" id="KIM96673.1"/>
    </source>
</evidence>
<dbReference type="PANTHER" id="PTHR48081:SF8">
    <property type="entry name" value="ALPHA_BETA HYDROLASE FOLD-3 DOMAIN-CONTAINING PROTEIN-RELATED"/>
    <property type="match status" value="1"/>
</dbReference>
<organism evidence="3 4">
    <name type="scientific">Oidiodendron maius (strain Zn)</name>
    <dbReference type="NCBI Taxonomy" id="913774"/>
    <lineage>
        <taxon>Eukaryota</taxon>
        <taxon>Fungi</taxon>
        <taxon>Dikarya</taxon>
        <taxon>Ascomycota</taxon>
        <taxon>Pezizomycotina</taxon>
        <taxon>Leotiomycetes</taxon>
        <taxon>Leotiomycetes incertae sedis</taxon>
        <taxon>Myxotrichaceae</taxon>
        <taxon>Oidiodendron</taxon>
    </lineage>
</organism>
<evidence type="ECO:0000313" key="4">
    <source>
        <dbReference type="Proteomes" id="UP000054321"/>
    </source>
</evidence>
<gene>
    <name evidence="3" type="ORF">OIDMADRAFT_105792</name>
</gene>
<dbReference type="Pfam" id="PF07859">
    <property type="entry name" value="Abhydrolase_3"/>
    <property type="match status" value="1"/>
</dbReference>
<dbReference type="PANTHER" id="PTHR48081">
    <property type="entry name" value="AB HYDROLASE SUPERFAMILY PROTEIN C4A8.06C"/>
    <property type="match status" value="1"/>
</dbReference>
<reference evidence="4" key="2">
    <citation type="submission" date="2015-01" db="EMBL/GenBank/DDBJ databases">
        <title>Evolutionary Origins and Diversification of the Mycorrhizal Mutualists.</title>
        <authorList>
            <consortium name="DOE Joint Genome Institute"/>
            <consortium name="Mycorrhizal Genomics Consortium"/>
            <person name="Kohler A."/>
            <person name="Kuo A."/>
            <person name="Nagy L.G."/>
            <person name="Floudas D."/>
            <person name="Copeland A."/>
            <person name="Barry K.W."/>
            <person name="Cichocki N."/>
            <person name="Veneault-Fourrey C."/>
            <person name="LaButti K."/>
            <person name="Lindquist E.A."/>
            <person name="Lipzen A."/>
            <person name="Lundell T."/>
            <person name="Morin E."/>
            <person name="Murat C."/>
            <person name="Riley R."/>
            <person name="Ohm R."/>
            <person name="Sun H."/>
            <person name="Tunlid A."/>
            <person name="Henrissat B."/>
            <person name="Grigoriev I.V."/>
            <person name="Hibbett D.S."/>
            <person name="Martin F."/>
        </authorList>
    </citation>
    <scope>NUCLEOTIDE SEQUENCE [LARGE SCALE GENOMIC DNA]</scope>
    <source>
        <strain evidence="4">Zn</strain>
    </source>
</reference>
<dbReference type="GO" id="GO:0016787">
    <property type="term" value="F:hydrolase activity"/>
    <property type="evidence" value="ECO:0007669"/>
    <property type="project" value="UniProtKB-KW"/>
</dbReference>
<dbReference type="HOGENOM" id="CLU_012494_6_3_1"/>
<keyword evidence="4" id="KW-1185">Reference proteome</keyword>